<name>A0A9P1JWL9_9PROT</name>
<dbReference type="KEGG" id="abs:AZOBR_p1150023"/>
<geneLocation type="plasmid" evidence="2 3">
    <name>AZOBR_p1</name>
</geneLocation>
<keyword evidence="2" id="KW-0614">Plasmid</keyword>
<gene>
    <name evidence="2" type="ORF">AZOBR_p1150023</name>
</gene>
<dbReference type="EMBL" id="HE577328">
    <property type="protein sequence ID" value="CCD01145.1"/>
    <property type="molecule type" value="Genomic_DNA"/>
</dbReference>
<keyword evidence="3" id="KW-1185">Reference proteome</keyword>
<organism evidence="2 3">
    <name type="scientific">Azospirillum baldaniorum</name>
    <dbReference type="NCBI Taxonomy" id="1064539"/>
    <lineage>
        <taxon>Bacteria</taxon>
        <taxon>Pseudomonadati</taxon>
        <taxon>Pseudomonadota</taxon>
        <taxon>Alphaproteobacteria</taxon>
        <taxon>Rhodospirillales</taxon>
        <taxon>Azospirillaceae</taxon>
        <taxon>Azospirillum</taxon>
    </lineage>
</organism>
<sequence length="143" mass="15423">MEWTRSSSPPCRRHTGRSRDGATSIRKRRPGTCPKRVGRATNCPPIWPPNCGLSACCNRFARLRPANQLIFHDRAEFSSPCQKSACVFVGEALITPSTDAVAANEAPTGREYRDILALAAHSLKGMGAGCCGSPEGPRDLGNR</sequence>
<feature type="region of interest" description="Disordered" evidence="1">
    <location>
        <begin position="1"/>
        <end position="33"/>
    </location>
</feature>
<dbReference type="Proteomes" id="UP000007319">
    <property type="component" value="Plasmid AZOBR_p1"/>
</dbReference>
<dbReference type="AlphaFoldDB" id="A0A9P1JWL9"/>
<protein>
    <submittedName>
        <fullName evidence="2">Uncharacterized protein</fullName>
    </submittedName>
</protein>
<evidence type="ECO:0000313" key="2">
    <source>
        <dbReference type="EMBL" id="CCD01145.1"/>
    </source>
</evidence>
<evidence type="ECO:0000313" key="3">
    <source>
        <dbReference type="Proteomes" id="UP000007319"/>
    </source>
</evidence>
<proteinExistence type="predicted"/>
<accession>A0A9P1JWL9</accession>
<evidence type="ECO:0000256" key="1">
    <source>
        <dbReference type="SAM" id="MobiDB-lite"/>
    </source>
</evidence>
<reference evidence="2 3" key="1">
    <citation type="journal article" date="2011" name="PLoS Genet.">
        <title>Azospirillum genomes reveal transition of bacteria from aquatic to terrestrial environments.</title>
        <authorList>
            <person name="Wisniewski-Dye F."/>
            <person name="Borziak K."/>
            <person name="Khalsa-Moyers G."/>
            <person name="Alexandre G."/>
            <person name="Sukharnikov L.O."/>
            <person name="Wuichet K."/>
            <person name="Hurst G.B."/>
            <person name="McDonald W.H."/>
            <person name="Robertson J.S."/>
            <person name="Barbe V."/>
            <person name="Calteau A."/>
            <person name="Rouy Z."/>
            <person name="Mangenot S."/>
            <person name="Prigent-Combaret C."/>
            <person name="Normand P."/>
            <person name="Boyer M."/>
            <person name="Siguier P."/>
            <person name="Dessaux Y."/>
            <person name="Elmerich C."/>
            <person name="Condemine G."/>
            <person name="Krishnen G."/>
            <person name="Kennedy I."/>
            <person name="Paterson A.H."/>
            <person name="Gonzalez V."/>
            <person name="Mavingui P."/>
            <person name="Zhulin I.B."/>
        </authorList>
    </citation>
    <scope>NUCLEOTIDE SEQUENCE [LARGE SCALE GENOMIC DNA]</scope>
    <source>
        <strain evidence="2 3">Sp245</strain>
    </source>
</reference>